<name>A0A7M5XEU2_9CNID</name>
<reference evidence="2" key="1">
    <citation type="submission" date="2021-01" db="UniProtKB">
        <authorList>
            <consortium name="EnsemblMetazoa"/>
        </authorList>
    </citation>
    <scope>IDENTIFICATION</scope>
</reference>
<protein>
    <submittedName>
        <fullName evidence="2">Uncharacterized protein</fullName>
    </submittedName>
</protein>
<sequence>FAWLSFSVRNCEGEEIMLYYAEINNETAIQLFFSIMVLCLFGVETNQQQQQQQQQQFQLPPASPTRRAEKENRKRGGQGREGIRIVGGSGWVFRKLNRESGGRAKSSCIRSVCTTKKEDGAQPHRHAFGVRPLGKDRWPVVWVLPSWKPQEEE</sequence>
<feature type="region of interest" description="Disordered" evidence="1">
    <location>
        <begin position="50"/>
        <end position="82"/>
    </location>
</feature>
<evidence type="ECO:0000256" key="1">
    <source>
        <dbReference type="SAM" id="MobiDB-lite"/>
    </source>
</evidence>
<dbReference type="AlphaFoldDB" id="A0A7M5XEU2"/>
<organism evidence="2 3">
    <name type="scientific">Clytia hemisphaerica</name>
    <dbReference type="NCBI Taxonomy" id="252671"/>
    <lineage>
        <taxon>Eukaryota</taxon>
        <taxon>Metazoa</taxon>
        <taxon>Cnidaria</taxon>
        <taxon>Hydrozoa</taxon>
        <taxon>Hydroidolina</taxon>
        <taxon>Leptothecata</taxon>
        <taxon>Obeliida</taxon>
        <taxon>Clytiidae</taxon>
        <taxon>Clytia</taxon>
    </lineage>
</organism>
<keyword evidence="3" id="KW-1185">Reference proteome</keyword>
<evidence type="ECO:0000313" key="2">
    <source>
        <dbReference type="EnsemblMetazoa" id="CLYHEMP022368.1"/>
    </source>
</evidence>
<dbReference type="Proteomes" id="UP000594262">
    <property type="component" value="Unplaced"/>
</dbReference>
<proteinExistence type="predicted"/>
<dbReference type="EnsemblMetazoa" id="CLYHEMT022368.1">
    <property type="protein sequence ID" value="CLYHEMP022368.1"/>
    <property type="gene ID" value="CLYHEMG022368"/>
</dbReference>
<evidence type="ECO:0000313" key="3">
    <source>
        <dbReference type="Proteomes" id="UP000594262"/>
    </source>
</evidence>
<accession>A0A7M5XEU2</accession>